<name>A0A8B3CI19_9LEPT</name>
<protein>
    <submittedName>
        <fullName evidence="1">Uncharacterized protein</fullName>
    </submittedName>
</protein>
<accession>A0A8B3CI19</accession>
<dbReference type="AlphaFoldDB" id="A0A8B3CI19"/>
<evidence type="ECO:0000313" key="2">
    <source>
        <dbReference type="Proteomes" id="UP000266669"/>
    </source>
</evidence>
<evidence type="ECO:0000313" key="1">
    <source>
        <dbReference type="EMBL" id="RHX83370.1"/>
    </source>
</evidence>
<organism evidence="1 2">
    <name type="scientific">Leptospira stimsonii</name>
    <dbReference type="NCBI Taxonomy" id="2202203"/>
    <lineage>
        <taxon>Bacteria</taxon>
        <taxon>Pseudomonadati</taxon>
        <taxon>Spirochaetota</taxon>
        <taxon>Spirochaetia</taxon>
        <taxon>Leptospirales</taxon>
        <taxon>Leptospiraceae</taxon>
        <taxon>Leptospira</taxon>
    </lineage>
</organism>
<sequence length="186" mass="20875">MADNSLIPLETPLLLGRGSNNASHALIVRLSREGYEIHIVDCAIRFQAYSIAEATKSFNSPILHEIQIQRAFTPYQLLDFINSILSSAQKDELKSKLFLFLAPSKQFFDGDVKVDERIALLDRLIEKFKLMQSEGFQVLISESIKKADPIYQSYLSKLNTALGTVAKEILPPQEVSDGKNSPTLFE</sequence>
<gene>
    <name evidence="1" type="ORF">DLM78_21980</name>
</gene>
<dbReference type="RefSeq" id="WP_118983901.1">
    <property type="nucleotide sequence ID" value="NZ_QHCS01000009.1"/>
</dbReference>
<comment type="caution">
    <text evidence="1">The sequence shown here is derived from an EMBL/GenBank/DDBJ whole genome shotgun (WGS) entry which is preliminary data.</text>
</comment>
<proteinExistence type="predicted"/>
<dbReference type="Proteomes" id="UP000266669">
    <property type="component" value="Unassembled WGS sequence"/>
</dbReference>
<dbReference type="EMBL" id="QHCS01000009">
    <property type="protein sequence ID" value="RHX83370.1"/>
    <property type="molecule type" value="Genomic_DNA"/>
</dbReference>
<reference evidence="2" key="1">
    <citation type="submission" date="2018-05" db="EMBL/GenBank/DDBJ databases">
        <title>Leptospira yasudae sp. nov. and Leptospira stimsonii sp. nov., two pathogenic species of the genus Leptospira isolated from environmental sources.</title>
        <authorList>
            <person name="Casanovas-Massana A."/>
            <person name="Hamond C."/>
            <person name="Santos L.A."/>
            <person name="Hacker K.P."/>
            <person name="Balassiano I."/>
            <person name="Medeiros M.A."/>
            <person name="Reis M.G."/>
            <person name="Ko A.I."/>
            <person name="Wunder E.A."/>
        </authorList>
    </citation>
    <scope>NUCLEOTIDE SEQUENCE [LARGE SCALE GENOMIC DNA]</scope>
    <source>
        <strain evidence="2">AMB6-RJ</strain>
    </source>
</reference>